<evidence type="ECO:0000313" key="2">
    <source>
        <dbReference type="EMBL" id="SFO30208.1"/>
    </source>
</evidence>
<dbReference type="STRING" id="1527.SAMN04489757_11721"/>
<dbReference type="AlphaFoldDB" id="A0A1I5G2J2"/>
<feature type="transmembrane region" description="Helical" evidence="1">
    <location>
        <begin position="62"/>
        <end position="82"/>
    </location>
</feature>
<name>A0A1I5G2J2_9FIRM</name>
<evidence type="ECO:0000256" key="1">
    <source>
        <dbReference type="SAM" id="Phobius"/>
    </source>
</evidence>
<feature type="transmembrane region" description="Helical" evidence="1">
    <location>
        <begin position="32"/>
        <end position="50"/>
    </location>
</feature>
<sequence length="200" mass="22193">MVYIAIISLISGIVCGQWIFNERWIHFFTNQSQYVLYILLISVGISVGLNKQVFQKVKEYHLKILLMPMGTIIGSLIGGLTASLLTNVSWYDSMAIASGLGWYSLSGVMITDLAGIQLGTVAFMSNLMREIIAFIIIPYVARTFNKYTAIAPAGATSEDTSLPMLIKFTNEEVVVMAIFHGVLCSVAVPVLIKYIYIFFR</sequence>
<gene>
    <name evidence="2" type="ORF">SAMN04489757_11721</name>
</gene>
<feature type="transmembrane region" description="Helical" evidence="1">
    <location>
        <begin position="173"/>
        <end position="199"/>
    </location>
</feature>
<dbReference type="EMBL" id="FOWD01000017">
    <property type="protein sequence ID" value="SFO30208.1"/>
    <property type="molecule type" value="Genomic_DNA"/>
</dbReference>
<dbReference type="PANTHER" id="PTHR35804:SF1">
    <property type="entry name" value="LYSINE EXPORTER LYSO"/>
    <property type="match status" value="1"/>
</dbReference>
<feature type="transmembrane region" description="Helical" evidence="1">
    <location>
        <begin position="102"/>
        <end position="124"/>
    </location>
</feature>
<dbReference type="OrthoDB" id="371078at2"/>
<feature type="transmembrane region" description="Helical" evidence="1">
    <location>
        <begin position="131"/>
        <end position="153"/>
    </location>
</feature>
<dbReference type="Proteomes" id="UP000198806">
    <property type="component" value="Unassembled WGS sequence"/>
</dbReference>
<accession>A0A1I5G2J2</accession>
<keyword evidence="1" id="KW-0472">Membrane</keyword>
<keyword evidence="3" id="KW-1185">Reference proteome</keyword>
<keyword evidence="1" id="KW-0812">Transmembrane</keyword>
<dbReference type="GO" id="GO:0005886">
    <property type="term" value="C:plasma membrane"/>
    <property type="evidence" value="ECO:0007669"/>
    <property type="project" value="TreeGrafter"/>
</dbReference>
<dbReference type="PANTHER" id="PTHR35804">
    <property type="entry name" value="LYSINE EXPORTER LYSO"/>
    <property type="match status" value="1"/>
</dbReference>
<dbReference type="RefSeq" id="WP_091686881.1">
    <property type="nucleotide sequence ID" value="NZ_BAABFM010000001.1"/>
</dbReference>
<dbReference type="Pfam" id="PF03956">
    <property type="entry name" value="Lys_export"/>
    <property type="match status" value="1"/>
</dbReference>
<evidence type="ECO:0008006" key="4">
    <source>
        <dbReference type="Google" id="ProtNLM"/>
    </source>
</evidence>
<protein>
    <recommendedName>
        <fullName evidence="4">Lysine exporter LysO family protein</fullName>
    </recommendedName>
</protein>
<organism evidence="2 3">
    <name type="scientific">Anaerocolumna aminovalerica</name>
    <dbReference type="NCBI Taxonomy" id="1527"/>
    <lineage>
        <taxon>Bacteria</taxon>
        <taxon>Bacillati</taxon>
        <taxon>Bacillota</taxon>
        <taxon>Clostridia</taxon>
        <taxon>Lachnospirales</taxon>
        <taxon>Lachnospiraceae</taxon>
        <taxon>Anaerocolumna</taxon>
    </lineage>
</organism>
<reference evidence="2 3" key="1">
    <citation type="submission" date="2016-10" db="EMBL/GenBank/DDBJ databases">
        <authorList>
            <person name="de Groot N.N."/>
        </authorList>
    </citation>
    <scope>NUCLEOTIDE SEQUENCE [LARGE SCALE GENOMIC DNA]</scope>
    <source>
        <strain evidence="2 3">DSM 1283</strain>
    </source>
</reference>
<dbReference type="InterPro" id="IPR005642">
    <property type="entry name" value="LysO"/>
</dbReference>
<proteinExistence type="predicted"/>
<evidence type="ECO:0000313" key="3">
    <source>
        <dbReference type="Proteomes" id="UP000198806"/>
    </source>
</evidence>
<dbReference type="GO" id="GO:0015661">
    <property type="term" value="F:L-lysine efflux transmembrane transporter activity"/>
    <property type="evidence" value="ECO:0007669"/>
    <property type="project" value="InterPro"/>
</dbReference>
<keyword evidence="1" id="KW-1133">Transmembrane helix</keyword>